<evidence type="ECO:0000256" key="1">
    <source>
        <dbReference type="ARBA" id="ARBA00004141"/>
    </source>
</evidence>
<accession>A0A0K0DG16</accession>
<proteinExistence type="inferred from homology"/>
<evidence type="ECO:0000256" key="3">
    <source>
        <dbReference type="ARBA" id="ARBA00022692"/>
    </source>
</evidence>
<dbReference type="GO" id="GO:0005254">
    <property type="term" value="F:chloride channel activity"/>
    <property type="evidence" value="ECO:0007669"/>
    <property type="project" value="TreeGrafter"/>
</dbReference>
<evidence type="ECO:0000259" key="7">
    <source>
        <dbReference type="Pfam" id="PF04547"/>
    </source>
</evidence>
<dbReference type="InterPro" id="IPR007632">
    <property type="entry name" value="Anoctamin"/>
</dbReference>
<keyword evidence="3 6" id="KW-0812">Transmembrane</keyword>
<dbReference type="AlphaFoldDB" id="A0A0K0DG16"/>
<dbReference type="Proteomes" id="UP000035642">
    <property type="component" value="Unassembled WGS sequence"/>
</dbReference>
<dbReference type="InterPro" id="IPR049452">
    <property type="entry name" value="Anoctamin_TM"/>
</dbReference>
<comment type="subcellular location">
    <subcellularLocation>
        <location evidence="1 6">Membrane</location>
        <topology evidence="1 6">Multi-pass membrane protein</topology>
    </subcellularLocation>
</comment>
<name>A0A0K0DG16_ANGCA</name>
<dbReference type="PANTHER" id="PTHR12308">
    <property type="entry name" value="ANOCTAMIN"/>
    <property type="match status" value="1"/>
</dbReference>
<evidence type="ECO:0000256" key="6">
    <source>
        <dbReference type="RuleBase" id="RU280814"/>
    </source>
</evidence>
<reference evidence="8" key="1">
    <citation type="submission" date="2012-09" db="EMBL/GenBank/DDBJ databases">
        <authorList>
            <person name="Martin A.A."/>
        </authorList>
    </citation>
    <scope>NUCLEOTIDE SEQUENCE</scope>
</reference>
<evidence type="ECO:0000313" key="8">
    <source>
        <dbReference type="Proteomes" id="UP000035642"/>
    </source>
</evidence>
<evidence type="ECO:0000256" key="2">
    <source>
        <dbReference type="ARBA" id="ARBA00009671"/>
    </source>
</evidence>
<reference evidence="9" key="2">
    <citation type="submission" date="2017-02" db="UniProtKB">
        <authorList>
            <consortium name="WormBaseParasite"/>
        </authorList>
    </citation>
    <scope>IDENTIFICATION</scope>
</reference>
<feature type="transmembrane region" description="Helical" evidence="6">
    <location>
        <begin position="41"/>
        <end position="67"/>
    </location>
</feature>
<dbReference type="GO" id="GO:0005886">
    <property type="term" value="C:plasma membrane"/>
    <property type="evidence" value="ECO:0007669"/>
    <property type="project" value="TreeGrafter"/>
</dbReference>
<evidence type="ECO:0000313" key="9">
    <source>
        <dbReference type="WBParaSite" id="ACAC_0000996501-mRNA-1"/>
    </source>
</evidence>
<evidence type="ECO:0000256" key="4">
    <source>
        <dbReference type="ARBA" id="ARBA00022989"/>
    </source>
</evidence>
<comment type="similarity">
    <text evidence="2 6">Belongs to the anoctamin family.</text>
</comment>
<dbReference type="WBParaSite" id="ACAC_0000996501-mRNA-1">
    <property type="protein sequence ID" value="ACAC_0000996501-mRNA-1"/>
    <property type="gene ID" value="ACAC_0000996501"/>
</dbReference>
<protein>
    <recommendedName>
        <fullName evidence="6">Anoctamin</fullName>
    </recommendedName>
</protein>
<feature type="domain" description="Anoctamin transmembrane" evidence="7">
    <location>
        <begin position="1"/>
        <end position="105"/>
    </location>
</feature>
<dbReference type="PANTHER" id="PTHR12308:SF73">
    <property type="entry name" value="ANOCTAMIN"/>
    <property type="match status" value="1"/>
</dbReference>
<keyword evidence="8" id="KW-1185">Reference proteome</keyword>
<sequence length="116" mass="13532">MFAALFPLAPLIALVIGFIDLRVDAFRLLWINRRPVPVMTSGIGIWLPILYFLQYAAVMTNAFIIAFTSDFCSNFFSDVMYCDIKNRFLIVIVFQKRYVVNYVIEKGDVPYTIRYR</sequence>
<keyword evidence="5 6" id="KW-0472">Membrane</keyword>
<keyword evidence="4 6" id="KW-1133">Transmembrane helix</keyword>
<dbReference type="Pfam" id="PF04547">
    <property type="entry name" value="Anoctamin"/>
    <property type="match status" value="1"/>
</dbReference>
<evidence type="ECO:0000256" key="5">
    <source>
        <dbReference type="ARBA" id="ARBA00023136"/>
    </source>
</evidence>
<comment type="caution">
    <text evidence="6">Lacks conserved residue(s) required for the propagation of feature annotation.</text>
</comment>
<organism evidence="8 9">
    <name type="scientific">Angiostrongylus cantonensis</name>
    <name type="common">Rat lungworm</name>
    <dbReference type="NCBI Taxonomy" id="6313"/>
    <lineage>
        <taxon>Eukaryota</taxon>
        <taxon>Metazoa</taxon>
        <taxon>Ecdysozoa</taxon>
        <taxon>Nematoda</taxon>
        <taxon>Chromadorea</taxon>
        <taxon>Rhabditida</taxon>
        <taxon>Rhabditina</taxon>
        <taxon>Rhabditomorpha</taxon>
        <taxon>Strongyloidea</taxon>
        <taxon>Metastrongylidae</taxon>
        <taxon>Angiostrongylus</taxon>
    </lineage>
</organism>